<keyword evidence="3" id="KW-1185">Reference proteome</keyword>
<evidence type="ECO:0000256" key="1">
    <source>
        <dbReference type="SAM" id="SignalP"/>
    </source>
</evidence>
<dbReference type="Proteomes" id="UP000298588">
    <property type="component" value="Chromosome"/>
</dbReference>
<sequence>MKLFKRLSILAAITGLAALSDRAAAQSDFSCAPTPLEAIDRTYDPGGWNYDRERVANTYAIYAAASYDAYEPTEPGKEKRPFAIADNDPNLSRLSGDPGVTGWRLVRKGVGGVPGLSYDVYHRNEAARLVVLVAYRGTDGWLNADGIANASWFTQWFNPYDQYRAARNEFPEVVAEGIRAARGKPIAFITTGHSLGGGLAQHVAAVFRCVSTIVFNSSFVTNTLFYGNYTPEVRIRLYEDNDAFSRFASRMTNTKNDALYRMNGTLGRAIVAQHSMERLAATMMRTALACLDRPDCDIRRDGVGLSRTLLCARYRSLRPRNWQDDICRRNAPSAPAFSTRTMVELHD</sequence>
<feature type="signal peptide" evidence="1">
    <location>
        <begin position="1"/>
        <end position="25"/>
    </location>
</feature>
<dbReference type="AlphaFoldDB" id="A0A4D7QN32"/>
<dbReference type="KEGG" id="paqt:E8L99_07220"/>
<dbReference type="Gene3D" id="3.40.50.1820">
    <property type="entry name" value="alpha/beta hydrolase"/>
    <property type="match status" value="1"/>
</dbReference>
<keyword evidence="1" id="KW-0732">Signal</keyword>
<dbReference type="OrthoDB" id="8446566at2"/>
<evidence type="ECO:0000313" key="2">
    <source>
        <dbReference type="EMBL" id="QCK85572.1"/>
    </source>
</evidence>
<reference evidence="2 3" key="1">
    <citation type="submission" date="2019-04" db="EMBL/GenBank/DDBJ databases">
        <title>Phreatobacter aquaticus sp. nov.</title>
        <authorList>
            <person name="Choi A."/>
            <person name="Baek K."/>
        </authorList>
    </citation>
    <scope>NUCLEOTIDE SEQUENCE [LARGE SCALE GENOMIC DNA]</scope>
    <source>
        <strain evidence="2 3">NMCR1094</strain>
    </source>
</reference>
<dbReference type="RefSeq" id="WP_137098906.1">
    <property type="nucleotide sequence ID" value="NZ_CP039865.1"/>
</dbReference>
<evidence type="ECO:0008006" key="4">
    <source>
        <dbReference type="Google" id="ProtNLM"/>
    </source>
</evidence>
<accession>A0A4D7QN32</accession>
<protein>
    <recommendedName>
        <fullName evidence="4">DUF2974 domain-containing protein</fullName>
    </recommendedName>
</protein>
<gene>
    <name evidence="2" type="ORF">E8L99_07220</name>
</gene>
<dbReference type="SUPFAM" id="SSF53474">
    <property type="entry name" value="alpha/beta-Hydrolases"/>
    <property type="match status" value="1"/>
</dbReference>
<dbReference type="InterPro" id="IPR029058">
    <property type="entry name" value="AB_hydrolase_fold"/>
</dbReference>
<dbReference type="EMBL" id="CP039865">
    <property type="protein sequence ID" value="QCK85572.1"/>
    <property type="molecule type" value="Genomic_DNA"/>
</dbReference>
<organism evidence="2 3">
    <name type="scientific">Phreatobacter aquaticus</name>
    <dbReference type="NCBI Taxonomy" id="2570229"/>
    <lineage>
        <taxon>Bacteria</taxon>
        <taxon>Pseudomonadati</taxon>
        <taxon>Pseudomonadota</taxon>
        <taxon>Alphaproteobacteria</taxon>
        <taxon>Hyphomicrobiales</taxon>
        <taxon>Phreatobacteraceae</taxon>
        <taxon>Phreatobacter</taxon>
    </lineage>
</organism>
<feature type="chain" id="PRO_5020822461" description="DUF2974 domain-containing protein" evidence="1">
    <location>
        <begin position="26"/>
        <end position="347"/>
    </location>
</feature>
<dbReference type="Pfam" id="PF26363">
    <property type="entry name" value="Phospholipase-like"/>
    <property type="match status" value="1"/>
</dbReference>
<evidence type="ECO:0000313" key="3">
    <source>
        <dbReference type="Proteomes" id="UP000298588"/>
    </source>
</evidence>
<name>A0A4D7QN32_9HYPH</name>
<proteinExistence type="predicted"/>